<gene>
    <name evidence="1" type="ORF">WCD41_15600</name>
</gene>
<dbReference type="Gene3D" id="2.130.10.10">
    <property type="entry name" value="YVTN repeat-like/Quinoprotein amine dehydrogenase"/>
    <property type="match status" value="1"/>
</dbReference>
<comment type="caution">
    <text evidence="1">The sequence shown here is derived from an EMBL/GenBank/DDBJ whole genome shotgun (WGS) entry which is preliminary data.</text>
</comment>
<dbReference type="Proteomes" id="UP001370100">
    <property type="component" value="Unassembled WGS sequence"/>
</dbReference>
<accession>A0ABU8N651</accession>
<dbReference type="RefSeq" id="WP_337714374.1">
    <property type="nucleotide sequence ID" value="NZ_JBBEGL010000004.1"/>
</dbReference>
<dbReference type="SUPFAM" id="SSF82171">
    <property type="entry name" value="DPP6 N-terminal domain-like"/>
    <property type="match status" value="1"/>
</dbReference>
<keyword evidence="2" id="KW-1185">Reference proteome</keyword>
<evidence type="ECO:0000313" key="1">
    <source>
        <dbReference type="EMBL" id="MEJ2887884.1"/>
    </source>
</evidence>
<evidence type="ECO:0008006" key="3">
    <source>
        <dbReference type="Google" id="ProtNLM"/>
    </source>
</evidence>
<name>A0ABU8N651_9PSEU</name>
<evidence type="ECO:0000313" key="2">
    <source>
        <dbReference type="Proteomes" id="UP001370100"/>
    </source>
</evidence>
<protein>
    <recommendedName>
        <fullName evidence="3">WD40 repeat protein</fullName>
    </recommendedName>
</protein>
<dbReference type="EMBL" id="JBBEGL010000004">
    <property type="protein sequence ID" value="MEJ2887884.1"/>
    <property type="molecule type" value="Genomic_DNA"/>
</dbReference>
<sequence>MAGTLVGTYPSERVGRAGTLGVLSENGRRLLTGAGLLALPGGQPAYLPPAGMTAVRLSSDGRYLGLTKEGSSTGYVVDLDASAPTPVPTVTATATGPSVVDLLATALVRPDEQAYAGVRDARPDGTSTAFASSVRRWVALTDRATLTVRDLEGGAVVATAELAQGAGRTGILAVSADGSTVLTGDDEGRVTAFDGNLTGQRVIAQLPKQIREIRLTPDGALAVVLDLLGNVTTLSPRDGLPTVLPGTVGRLDAQGIAEVPVLVPSPDERMLVLGRPSGVEVWSLTENRKLADVAVEPPELSTGADPVLAFSTDGRRFAVRSVSAVHLVDTETLAEVDARAVPTDSSAIAALFTELLGPGVALDRSDRNHIDGRWRSPTGRIEVAGGTVTDLVTGERTPLTGGSGRGSESFWSFADDDTVLVESVVPDRDSDVYQNRLQVWHRGSGALIATMIEPQSVSWPGFQDGGIVVAGGTAITVRPDGGIGRWPVAPSAWAARLCALAGEPSAEEREARMRFLSPEPLCP</sequence>
<proteinExistence type="predicted"/>
<organism evidence="1 2">
    <name type="scientific">Actinomycetospora aeridis</name>
    <dbReference type="NCBI Taxonomy" id="3129231"/>
    <lineage>
        <taxon>Bacteria</taxon>
        <taxon>Bacillati</taxon>
        <taxon>Actinomycetota</taxon>
        <taxon>Actinomycetes</taxon>
        <taxon>Pseudonocardiales</taxon>
        <taxon>Pseudonocardiaceae</taxon>
        <taxon>Actinomycetospora</taxon>
    </lineage>
</organism>
<dbReference type="InterPro" id="IPR015943">
    <property type="entry name" value="WD40/YVTN_repeat-like_dom_sf"/>
</dbReference>
<reference evidence="1 2" key="1">
    <citation type="submission" date="2024-03" db="EMBL/GenBank/DDBJ databases">
        <title>Actinomycetospora sp. OC33-EN06, a novel actinomycete isolated from wild orchid (Aerides multiflora).</title>
        <authorList>
            <person name="Suriyachadkun C."/>
        </authorList>
    </citation>
    <scope>NUCLEOTIDE SEQUENCE [LARGE SCALE GENOMIC DNA]</scope>
    <source>
        <strain evidence="1 2">OC33-EN06</strain>
    </source>
</reference>